<feature type="signal peptide" evidence="10">
    <location>
        <begin position="1"/>
        <end position="23"/>
    </location>
</feature>
<accession>A0A3P8GT09</accession>
<keyword evidence="4 10" id="KW-0732">Signal</keyword>
<dbReference type="InterPro" id="IPR009038">
    <property type="entry name" value="GOLD_dom"/>
</dbReference>
<name>A0A3P8GT09_9TREM</name>
<gene>
    <name evidence="12" type="ORF">ECPE_LOCUS14905</name>
</gene>
<dbReference type="GO" id="GO:0012505">
    <property type="term" value="C:endomembrane system"/>
    <property type="evidence" value="ECO:0007669"/>
    <property type="project" value="UniProtKB-SubCell"/>
</dbReference>
<evidence type="ECO:0000256" key="9">
    <source>
        <dbReference type="SAM" id="Phobius"/>
    </source>
</evidence>
<evidence type="ECO:0000313" key="13">
    <source>
        <dbReference type="Proteomes" id="UP000272942"/>
    </source>
</evidence>
<keyword evidence="3 8" id="KW-0812">Transmembrane</keyword>
<evidence type="ECO:0000256" key="5">
    <source>
        <dbReference type="ARBA" id="ARBA00022989"/>
    </source>
</evidence>
<dbReference type="PANTHER" id="PTHR22811">
    <property type="entry name" value="TRANSMEMBRANE EMP24 DOMAIN-CONTAINING PROTEIN"/>
    <property type="match status" value="1"/>
</dbReference>
<evidence type="ECO:0000259" key="11">
    <source>
        <dbReference type="PROSITE" id="PS50866"/>
    </source>
</evidence>
<keyword evidence="13" id="KW-1185">Reference proteome</keyword>
<evidence type="ECO:0000256" key="2">
    <source>
        <dbReference type="ARBA" id="ARBA00007104"/>
    </source>
</evidence>
<comment type="subcellular location">
    <subcellularLocation>
        <location evidence="7">Endomembrane system</location>
        <topology evidence="7">Single-pass membrane protein</topology>
    </subcellularLocation>
    <subcellularLocation>
        <location evidence="1 8">Membrane</location>
        <topology evidence="1 8">Single-pass type I membrane protein</topology>
    </subcellularLocation>
</comment>
<feature type="chain" id="PRO_5018318559" description="GOLD domain-containing protein" evidence="10">
    <location>
        <begin position="24"/>
        <end position="220"/>
    </location>
</feature>
<comment type="similarity">
    <text evidence="2 8">Belongs to the EMP24/GP25L family.</text>
</comment>
<sequence length="220" mass="24872">MGSMSSCRCLCLMLLASVSCVSAYPKRFTVEIPDEEVFCGYEYLQEQKKYILMYQVIHGGNLDIDVKITDPTERVIYEVTRGTHEDIKLSSTVNGTHKFCFGNQFSSFSEKLVFFELRTDPYESLSEEAGEKSHATVLNLVQSTLEAAHLFLSHAESTQIELRNRELGDRLVAEDLNKAVLYWSLAVTVVIFVTTVGQVTVLKNFFADKKVSYSNRPGRL</sequence>
<evidence type="ECO:0000256" key="10">
    <source>
        <dbReference type="SAM" id="SignalP"/>
    </source>
</evidence>
<evidence type="ECO:0000256" key="1">
    <source>
        <dbReference type="ARBA" id="ARBA00004479"/>
    </source>
</evidence>
<dbReference type="EMBL" id="UZAN01058895">
    <property type="protein sequence ID" value="VDP92177.1"/>
    <property type="molecule type" value="Genomic_DNA"/>
</dbReference>
<proteinExistence type="inferred from homology"/>
<dbReference type="Proteomes" id="UP000272942">
    <property type="component" value="Unassembled WGS sequence"/>
</dbReference>
<dbReference type="OrthoDB" id="62956at2759"/>
<dbReference type="GO" id="GO:0016020">
    <property type="term" value="C:membrane"/>
    <property type="evidence" value="ECO:0007669"/>
    <property type="project" value="UniProtKB-SubCell"/>
</dbReference>
<dbReference type="InterPro" id="IPR015720">
    <property type="entry name" value="Emp24-like"/>
</dbReference>
<reference evidence="12 13" key="1">
    <citation type="submission" date="2018-11" db="EMBL/GenBank/DDBJ databases">
        <authorList>
            <consortium name="Pathogen Informatics"/>
        </authorList>
    </citation>
    <scope>NUCLEOTIDE SEQUENCE [LARGE SCALE GENOMIC DNA]</scope>
    <source>
        <strain evidence="12 13">Egypt</strain>
    </source>
</reference>
<organism evidence="12 13">
    <name type="scientific">Echinostoma caproni</name>
    <dbReference type="NCBI Taxonomy" id="27848"/>
    <lineage>
        <taxon>Eukaryota</taxon>
        <taxon>Metazoa</taxon>
        <taxon>Spiralia</taxon>
        <taxon>Lophotrochozoa</taxon>
        <taxon>Platyhelminthes</taxon>
        <taxon>Trematoda</taxon>
        <taxon>Digenea</taxon>
        <taxon>Plagiorchiida</taxon>
        <taxon>Echinostomata</taxon>
        <taxon>Echinostomatoidea</taxon>
        <taxon>Echinostomatidae</taxon>
        <taxon>Echinostoma</taxon>
    </lineage>
</organism>
<feature type="transmembrane region" description="Helical" evidence="9">
    <location>
        <begin position="180"/>
        <end position="202"/>
    </location>
</feature>
<evidence type="ECO:0000256" key="8">
    <source>
        <dbReference type="RuleBase" id="RU003827"/>
    </source>
</evidence>
<keyword evidence="6 9" id="KW-0472">Membrane</keyword>
<keyword evidence="5 9" id="KW-1133">Transmembrane helix</keyword>
<evidence type="ECO:0000256" key="6">
    <source>
        <dbReference type="ARBA" id="ARBA00023136"/>
    </source>
</evidence>
<feature type="domain" description="GOLD" evidence="11">
    <location>
        <begin position="37"/>
        <end position="119"/>
    </location>
</feature>
<dbReference type="SUPFAM" id="SSF101576">
    <property type="entry name" value="Supernatant protein factor (SPF), C-terminal domain"/>
    <property type="match status" value="1"/>
</dbReference>
<dbReference type="Pfam" id="PF01105">
    <property type="entry name" value="EMP24_GP25L"/>
    <property type="match status" value="1"/>
</dbReference>
<evidence type="ECO:0000256" key="3">
    <source>
        <dbReference type="ARBA" id="ARBA00022692"/>
    </source>
</evidence>
<dbReference type="AlphaFoldDB" id="A0A3P8GT09"/>
<dbReference type="InterPro" id="IPR036598">
    <property type="entry name" value="GOLD_dom_sf"/>
</dbReference>
<dbReference type="PROSITE" id="PS50866">
    <property type="entry name" value="GOLD"/>
    <property type="match status" value="1"/>
</dbReference>
<protein>
    <recommendedName>
        <fullName evidence="11">GOLD domain-containing protein</fullName>
    </recommendedName>
</protein>
<dbReference type="SMART" id="SM01190">
    <property type="entry name" value="EMP24_GP25L"/>
    <property type="match status" value="1"/>
</dbReference>
<evidence type="ECO:0000313" key="12">
    <source>
        <dbReference type="EMBL" id="VDP92177.1"/>
    </source>
</evidence>
<evidence type="ECO:0000256" key="4">
    <source>
        <dbReference type="ARBA" id="ARBA00022729"/>
    </source>
</evidence>
<evidence type="ECO:0000256" key="7">
    <source>
        <dbReference type="ARBA" id="ARBA00037847"/>
    </source>
</evidence>